<name>A0A0C4DKZ8_MAGP6</name>
<dbReference type="OMA" id="QILNMPF"/>
<feature type="compositionally biased region" description="Low complexity" evidence="1">
    <location>
        <begin position="701"/>
        <end position="720"/>
    </location>
</feature>
<feature type="compositionally biased region" description="Polar residues" evidence="1">
    <location>
        <begin position="614"/>
        <end position="631"/>
    </location>
</feature>
<feature type="compositionally biased region" description="Low complexity" evidence="1">
    <location>
        <begin position="413"/>
        <end position="427"/>
    </location>
</feature>
<reference evidence="4" key="2">
    <citation type="submission" date="2010-05" db="EMBL/GenBank/DDBJ databases">
        <title>The genome sequence of Magnaporthe poae strain ATCC 64411.</title>
        <authorList>
            <person name="Ma L.-J."/>
            <person name="Dead R."/>
            <person name="Young S."/>
            <person name="Zeng Q."/>
            <person name="Koehrsen M."/>
            <person name="Alvarado L."/>
            <person name="Berlin A."/>
            <person name="Chapman S.B."/>
            <person name="Chen Z."/>
            <person name="Freedman E."/>
            <person name="Gellesch M."/>
            <person name="Goldberg J."/>
            <person name="Griggs A."/>
            <person name="Gujja S."/>
            <person name="Heilman E.R."/>
            <person name="Heiman D."/>
            <person name="Hepburn T."/>
            <person name="Howarth C."/>
            <person name="Jen D."/>
            <person name="Larson L."/>
            <person name="Mehta T."/>
            <person name="Neiman D."/>
            <person name="Pearson M."/>
            <person name="Roberts A."/>
            <person name="Saif S."/>
            <person name="Shea T."/>
            <person name="Shenoy N."/>
            <person name="Sisk P."/>
            <person name="Stolte C."/>
            <person name="Sykes S."/>
            <person name="Walk T."/>
            <person name="White J."/>
            <person name="Yandava C."/>
            <person name="Haas B."/>
            <person name="Nusbaum C."/>
            <person name="Birren B."/>
        </authorList>
    </citation>
    <scope>NUCLEOTIDE SEQUENCE [LARGE SCALE GENOMIC DNA]</scope>
    <source>
        <strain evidence="4">ATCC 64411 / 73-15</strain>
    </source>
</reference>
<feature type="compositionally biased region" description="Low complexity" evidence="1">
    <location>
        <begin position="558"/>
        <end position="572"/>
    </location>
</feature>
<feature type="region of interest" description="Disordered" evidence="1">
    <location>
        <begin position="604"/>
        <end position="730"/>
    </location>
</feature>
<feature type="region of interest" description="Disordered" evidence="1">
    <location>
        <begin position="286"/>
        <end position="308"/>
    </location>
</feature>
<proteinExistence type="predicted"/>
<reference evidence="2" key="1">
    <citation type="submission" date="2010-05" db="EMBL/GenBank/DDBJ databases">
        <title>The Genome Sequence of Magnaporthe poae strain ATCC 64411.</title>
        <authorList>
            <consortium name="The Broad Institute Genome Sequencing Platform"/>
            <consortium name="Broad Institute Genome Sequencing Center for Infectious Disease"/>
            <person name="Ma L.-J."/>
            <person name="Dead R."/>
            <person name="Young S."/>
            <person name="Zeng Q."/>
            <person name="Koehrsen M."/>
            <person name="Alvarado L."/>
            <person name="Berlin A."/>
            <person name="Chapman S.B."/>
            <person name="Chen Z."/>
            <person name="Freedman E."/>
            <person name="Gellesch M."/>
            <person name="Goldberg J."/>
            <person name="Griggs A."/>
            <person name="Gujja S."/>
            <person name="Heilman E.R."/>
            <person name="Heiman D."/>
            <person name="Hepburn T."/>
            <person name="Howarth C."/>
            <person name="Jen D."/>
            <person name="Larson L."/>
            <person name="Mehta T."/>
            <person name="Neiman D."/>
            <person name="Pearson M."/>
            <person name="Roberts A."/>
            <person name="Saif S."/>
            <person name="Shea T."/>
            <person name="Shenoy N."/>
            <person name="Sisk P."/>
            <person name="Stolte C."/>
            <person name="Sykes S."/>
            <person name="Walk T."/>
            <person name="White J."/>
            <person name="Yandava C."/>
            <person name="Haas B."/>
            <person name="Nusbaum C."/>
            <person name="Birren B."/>
        </authorList>
    </citation>
    <scope>NUCLEOTIDE SEQUENCE</scope>
    <source>
        <strain evidence="2">ATCC 64411</strain>
    </source>
</reference>
<dbReference type="EnsemblFungi" id="MAPG_00430T0">
    <property type="protein sequence ID" value="MAPG_00430T0"/>
    <property type="gene ID" value="MAPG_00430"/>
</dbReference>
<dbReference type="VEuPathDB" id="FungiDB:MAPG_00430"/>
<reference evidence="2" key="3">
    <citation type="submission" date="2011-03" db="EMBL/GenBank/DDBJ databases">
        <title>Annotation of Magnaporthe poae ATCC 64411.</title>
        <authorList>
            <person name="Ma L.-J."/>
            <person name="Dead R."/>
            <person name="Young S.K."/>
            <person name="Zeng Q."/>
            <person name="Gargeya S."/>
            <person name="Fitzgerald M."/>
            <person name="Haas B."/>
            <person name="Abouelleil A."/>
            <person name="Alvarado L."/>
            <person name="Arachchi H.M."/>
            <person name="Berlin A."/>
            <person name="Brown A."/>
            <person name="Chapman S.B."/>
            <person name="Chen Z."/>
            <person name="Dunbar C."/>
            <person name="Freedman E."/>
            <person name="Gearin G."/>
            <person name="Gellesch M."/>
            <person name="Goldberg J."/>
            <person name="Griggs A."/>
            <person name="Gujja S."/>
            <person name="Heiman D."/>
            <person name="Howarth C."/>
            <person name="Larson L."/>
            <person name="Lui A."/>
            <person name="MacDonald P.J.P."/>
            <person name="Mehta T."/>
            <person name="Montmayeur A."/>
            <person name="Murphy C."/>
            <person name="Neiman D."/>
            <person name="Pearson M."/>
            <person name="Priest M."/>
            <person name="Roberts A."/>
            <person name="Saif S."/>
            <person name="Shea T."/>
            <person name="Shenoy N."/>
            <person name="Sisk P."/>
            <person name="Stolte C."/>
            <person name="Sykes S."/>
            <person name="Yandava C."/>
            <person name="Wortman J."/>
            <person name="Nusbaum C."/>
            <person name="Birren B."/>
        </authorList>
    </citation>
    <scope>NUCLEOTIDE SEQUENCE</scope>
    <source>
        <strain evidence="2">ATCC 64411</strain>
    </source>
</reference>
<feature type="region of interest" description="Disordered" evidence="1">
    <location>
        <begin position="208"/>
        <end position="239"/>
    </location>
</feature>
<feature type="compositionally biased region" description="Basic residues" evidence="1">
    <location>
        <begin position="228"/>
        <end position="238"/>
    </location>
</feature>
<evidence type="ECO:0000256" key="1">
    <source>
        <dbReference type="SAM" id="MobiDB-lite"/>
    </source>
</evidence>
<dbReference type="AlphaFoldDB" id="A0A0C4DKZ8"/>
<feature type="compositionally biased region" description="Low complexity" evidence="1">
    <location>
        <begin position="160"/>
        <end position="193"/>
    </location>
</feature>
<protein>
    <submittedName>
        <fullName evidence="2 3">Uncharacterized protein</fullName>
    </submittedName>
</protein>
<feature type="region of interest" description="Disordered" evidence="1">
    <location>
        <begin position="36"/>
        <end position="55"/>
    </location>
</feature>
<accession>A0A0C4DKZ8</accession>
<dbReference type="EMBL" id="ADBL01000100">
    <property type="status" value="NOT_ANNOTATED_CDS"/>
    <property type="molecule type" value="Genomic_DNA"/>
</dbReference>
<dbReference type="EMBL" id="GL876966">
    <property type="protein sequence ID" value="KLU81340.1"/>
    <property type="molecule type" value="Genomic_DNA"/>
</dbReference>
<reference evidence="3" key="5">
    <citation type="submission" date="2015-06" db="UniProtKB">
        <authorList>
            <consortium name="EnsemblFungi"/>
        </authorList>
    </citation>
    <scope>IDENTIFICATION</scope>
    <source>
        <strain evidence="3">ATCC 64411</strain>
    </source>
</reference>
<dbReference type="OrthoDB" id="419770at2759"/>
<feature type="compositionally biased region" description="Polar residues" evidence="1">
    <location>
        <begin position="298"/>
        <end position="308"/>
    </location>
</feature>
<keyword evidence="4" id="KW-1185">Reference proteome</keyword>
<feature type="region of interest" description="Disordered" evidence="1">
    <location>
        <begin position="526"/>
        <end position="572"/>
    </location>
</feature>
<evidence type="ECO:0000313" key="2">
    <source>
        <dbReference type="EMBL" id="KLU81340.1"/>
    </source>
</evidence>
<evidence type="ECO:0000313" key="4">
    <source>
        <dbReference type="Proteomes" id="UP000011715"/>
    </source>
</evidence>
<feature type="compositionally biased region" description="Polar residues" evidence="1">
    <location>
        <begin position="677"/>
        <end position="700"/>
    </location>
</feature>
<feature type="region of interest" description="Disordered" evidence="1">
    <location>
        <begin position="137"/>
        <end position="193"/>
    </location>
</feature>
<sequence>MMASSPLPVPPPSLAPMAPLRVARCGTPRTPWFVLSPMARDDGSHSRAPSPPRPRFKLKRRAVSAQNPLSAPTQHFLASVAAADIPIPSIEEPEIAPDDDMDMACSFVDINRHGLFPHEDDDGMEHDLSLKLRGRQFSIPKTPAPGVAPSLSPTRYPNWSTGSSFSSSTDGESSPDPDFSLSRPSTSRSTHTSASLFSRLSHFSDFSPEPELAKQSMQHDESLDAASGRKRARSRRAPWTKPMSSHLWATYMMYLQDPRVTPFRTGKSCIPPHGVCLRVAREAKRSWKGSKASKGKNPVNSLKSGSSTPVANAAGAFIEWPHTCAATRTHLRELCKLRAAAPGGGLGLRYMSRSPTPFVHAATRHWNHRPTPAQQPSGSAFATNDIAMSLALSTADSMQPNGPLAKLASSDVATPKPAAAEPTTAMETPRRPIETPNQVPPRPSSRAQWAPRQLSLSFDQPRRLGSPFVAANSYGPSSTASLAAALGLSGGSIMQATRQAPHSVAGQRRATLQSPARLSSRVGMHKRRSTALAGGRASQYEIRRKRPSLGSDFWTDPSNAAISSSSSSGNHVSSAADVAATFRQAAPSTSSPFDFSFPRITGSLGSSLADRGHQPQSQGLSLPTTPPNRTQLAPPENPPPRLGSPFSMSRTSFSFPNRLFQPTTSEARNDGDVFLSGSRNRAYSTIHTSQPRMEQPSSFTSAQGAAGAGRSRARAPSAASIEGRAPGRDHLARRLAYIDDRLKELRNRDLN</sequence>
<organism evidence="3 4">
    <name type="scientific">Magnaporthiopsis poae (strain ATCC 64411 / 73-15)</name>
    <name type="common">Kentucky bluegrass fungus</name>
    <name type="synonym">Magnaporthe poae</name>
    <dbReference type="NCBI Taxonomy" id="644358"/>
    <lineage>
        <taxon>Eukaryota</taxon>
        <taxon>Fungi</taxon>
        <taxon>Dikarya</taxon>
        <taxon>Ascomycota</taxon>
        <taxon>Pezizomycotina</taxon>
        <taxon>Sordariomycetes</taxon>
        <taxon>Sordariomycetidae</taxon>
        <taxon>Magnaporthales</taxon>
        <taxon>Magnaporthaceae</taxon>
        <taxon>Magnaporthiopsis</taxon>
    </lineage>
</organism>
<feature type="region of interest" description="Disordered" evidence="1">
    <location>
        <begin position="401"/>
        <end position="450"/>
    </location>
</feature>
<reference evidence="3" key="4">
    <citation type="journal article" date="2015" name="G3 (Bethesda)">
        <title>Genome sequences of three phytopathogenic species of the Magnaporthaceae family of fungi.</title>
        <authorList>
            <person name="Okagaki L.H."/>
            <person name="Nunes C.C."/>
            <person name="Sailsbery J."/>
            <person name="Clay B."/>
            <person name="Brown D."/>
            <person name="John T."/>
            <person name="Oh Y."/>
            <person name="Young N."/>
            <person name="Fitzgerald M."/>
            <person name="Haas B.J."/>
            <person name="Zeng Q."/>
            <person name="Young S."/>
            <person name="Adiconis X."/>
            <person name="Fan L."/>
            <person name="Levin J.Z."/>
            <person name="Mitchell T.K."/>
            <person name="Okubara P.A."/>
            <person name="Farman M.L."/>
            <person name="Kohn L.M."/>
            <person name="Birren B."/>
            <person name="Ma L.-J."/>
            <person name="Dean R.A."/>
        </authorList>
    </citation>
    <scope>NUCLEOTIDE SEQUENCE</scope>
    <source>
        <strain evidence="3">ATCC 64411 / 73-15</strain>
    </source>
</reference>
<dbReference type="Proteomes" id="UP000011715">
    <property type="component" value="Unassembled WGS sequence"/>
</dbReference>
<feature type="compositionally biased region" description="Polar residues" evidence="1">
    <location>
        <begin position="646"/>
        <end position="666"/>
    </location>
</feature>
<dbReference type="STRING" id="644358.A0A0C4DKZ8"/>
<dbReference type="eggNOG" id="ENOG502S08D">
    <property type="taxonomic scope" value="Eukaryota"/>
</dbReference>
<gene>
    <name evidence="2" type="ORF">MAPG_00430</name>
</gene>
<evidence type="ECO:0000313" key="3">
    <source>
        <dbReference type="EnsemblFungi" id="MAPG_00430T0"/>
    </source>
</evidence>